<protein>
    <submittedName>
        <fullName evidence="4">Uncharacterized protein</fullName>
    </submittedName>
</protein>
<name>A0A811MAN7_9POAL</name>
<reference evidence="4" key="1">
    <citation type="submission" date="2020-10" db="EMBL/GenBank/DDBJ databases">
        <authorList>
            <person name="Han B."/>
            <person name="Lu T."/>
            <person name="Zhao Q."/>
            <person name="Huang X."/>
            <person name="Zhao Y."/>
        </authorList>
    </citation>
    <scope>NUCLEOTIDE SEQUENCE</scope>
</reference>
<keyword evidence="3" id="KW-0012">Acyltransferase</keyword>
<dbReference type="GO" id="GO:0016747">
    <property type="term" value="F:acyltransferase activity, transferring groups other than amino-acyl groups"/>
    <property type="evidence" value="ECO:0007669"/>
    <property type="project" value="UniProtKB-ARBA"/>
</dbReference>
<dbReference type="OrthoDB" id="1862401at2759"/>
<evidence type="ECO:0000256" key="3">
    <source>
        <dbReference type="ARBA" id="ARBA00023315"/>
    </source>
</evidence>
<dbReference type="Pfam" id="PF02458">
    <property type="entry name" value="Transferase"/>
    <property type="match status" value="1"/>
</dbReference>
<gene>
    <name evidence="4" type="ORF">NCGR_LOCUS2127</name>
</gene>
<dbReference type="EMBL" id="CAJGYO010000001">
    <property type="protein sequence ID" value="CAD6204057.1"/>
    <property type="molecule type" value="Genomic_DNA"/>
</dbReference>
<sequence>METPRKGLWVSPLDLERANRGHPPLVYFFDPRPRSSTGDSDGADNFFDPSRLKEAMAKALVAFYPLAGRVGVAGDGRTQIDCNSEGALFVVARSQLRLDDLDDLKPSPELRRLFVPRIEPSSIILAVQVTFMKCGGVVLGTAFHHVAVDAMSDFHFMQTWSAFSRDGDGAAVELPCHQRTLLRARSPPVVHPDALSVLYRPKMTSSSSSEPGAATTAGVFVISNDQLASLKRICGGASAFCAVGALVWQCACAARRLPPDVEARVSFSADIRRRRAMRPPLPDRYLGNGIITLCAAGAARDISTEPLEHVAGRIQAARNRLDDELVRSAIDYYHELLSLESESGYRLQGDTMAETELRVVSWLGMPIYDADFGWGKPRRVSRAGSVRGGYVHLTRSGPEADSGVRVLVCLEAANMKEFERLFCAKLEGLLHAKL</sequence>
<organism evidence="4 5">
    <name type="scientific">Miscanthus lutarioriparius</name>
    <dbReference type="NCBI Taxonomy" id="422564"/>
    <lineage>
        <taxon>Eukaryota</taxon>
        <taxon>Viridiplantae</taxon>
        <taxon>Streptophyta</taxon>
        <taxon>Embryophyta</taxon>
        <taxon>Tracheophyta</taxon>
        <taxon>Spermatophyta</taxon>
        <taxon>Magnoliopsida</taxon>
        <taxon>Liliopsida</taxon>
        <taxon>Poales</taxon>
        <taxon>Poaceae</taxon>
        <taxon>PACMAD clade</taxon>
        <taxon>Panicoideae</taxon>
        <taxon>Andropogonodae</taxon>
        <taxon>Andropogoneae</taxon>
        <taxon>Saccharinae</taxon>
        <taxon>Miscanthus</taxon>
    </lineage>
</organism>
<dbReference type="AlphaFoldDB" id="A0A811MAN7"/>
<dbReference type="PANTHER" id="PTHR31642:SF16">
    <property type="entry name" value="OS08G0543400 PROTEIN"/>
    <property type="match status" value="1"/>
</dbReference>
<dbReference type="Proteomes" id="UP000604825">
    <property type="component" value="Unassembled WGS sequence"/>
</dbReference>
<dbReference type="PANTHER" id="PTHR31642">
    <property type="entry name" value="TRICHOTHECENE 3-O-ACETYLTRANSFERASE"/>
    <property type="match status" value="1"/>
</dbReference>
<dbReference type="Gene3D" id="3.30.559.10">
    <property type="entry name" value="Chloramphenicol acetyltransferase-like domain"/>
    <property type="match status" value="2"/>
</dbReference>
<proteinExistence type="inferred from homology"/>
<comment type="similarity">
    <text evidence="1">Belongs to the plant acyltransferase family.</text>
</comment>
<evidence type="ECO:0000256" key="1">
    <source>
        <dbReference type="ARBA" id="ARBA00009861"/>
    </source>
</evidence>
<evidence type="ECO:0000256" key="2">
    <source>
        <dbReference type="ARBA" id="ARBA00022679"/>
    </source>
</evidence>
<dbReference type="SUPFAM" id="SSF52777">
    <property type="entry name" value="CoA-dependent acyltransferases"/>
    <property type="match status" value="1"/>
</dbReference>
<dbReference type="InterPro" id="IPR050317">
    <property type="entry name" value="Plant_Fungal_Acyltransferase"/>
</dbReference>
<keyword evidence="5" id="KW-1185">Reference proteome</keyword>
<keyword evidence="2" id="KW-0808">Transferase</keyword>
<comment type="caution">
    <text evidence="4">The sequence shown here is derived from an EMBL/GenBank/DDBJ whole genome shotgun (WGS) entry which is preliminary data.</text>
</comment>
<evidence type="ECO:0000313" key="5">
    <source>
        <dbReference type="Proteomes" id="UP000604825"/>
    </source>
</evidence>
<dbReference type="InterPro" id="IPR023213">
    <property type="entry name" value="CAT-like_dom_sf"/>
</dbReference>
<evidence type="ECO:0000313" key="4">
    <source>
        <dbReference type="EMBL" id="CAD6204057.1"/>
    </source>
</evidence>
<accession>A0A811MAN7</accession>